<feature type="region of interest" description="Disordered" evidence="3">
    <location>
        <begin position="159"/>
        <end position="178"/>
    </location>
</feature>
<feature type="compositionally biased region" description="Low complexity" evidence="3">
    <location>
        <begin position="10"/>
        <end position="23"/>
    </location>
</feature>
<dbReference type="PANTHER" id="PTHR31775:SF43">
    <property type="entry name" value="OS02G0824500 PROTEIN"/>
    <property type="match status" value="1"/>
</dbReference>
<reference evidence="5" key="1">
    <citation type="journal article" date="2013" name="Nature">
        <title>Draft genome of the wheat A-genome progenitor Triticum urartu.</title>
        <authorList>
            <person name="Ling H.Q."/>
            <person name="Zhao S."/>
            <person name="Liu D."/>
            <person name="Wang J."/>
            <person name="Sun H."/>
            <person name="Zhang C."/>
            <person name="Fan H."/>
            <person name="Li D."/>
            <person name="Dong L."/>
            <person name="Tao Y."/>
            <person name="Gao C."/>
            <person name="Wu H."/>
            <person name="Li Y."/>
            <person name="Cui Y."/>
            <person name="Guo X."/>
            <person name="Zheng S."/>
            <person name="Wang B."/>
            <person name="Yu K."/>
            <person name="Liang Q."/>
            <person name="Yang W."/>
            <person name="Lou X."/>
            <person name="Chen J."/>
            <person name="Feng M."/>
            <person name="Jian J."/>
            <person name="Zhang X."/>
            <person name="Luo G."/>
            <person name="Jiang Y."/>
            <person name="Liu J."/>
            <person name="Wang Z."/>
            <person name="Sha Y."/>
            <person name="Zhang B."/>
            <person name="Wu H."/>
            <person name="Tang D."/>
            <person name="Shen Q."/>
            <person name="Xue P."/>
            <person name="Zou S."/>
            <person name="Wang X."/>
            <person name="Liu X."/>
            <person name="Wang F."/>
            <person name="Yang Y."/>
            <person name="An X."/>
            <person name="Dong Z."/>
            <person name="Zhang K."/>
            <person name="Zhang X."/>
            <person name="Luo M.C."/>
            <person name="Dvorak J."/>
            <person name="Tong Y."/>
            <person name="Wang J."/>
            <person name="Yang H."/>
            <person name="Li Z."/>
            <person name="Wang D."/>
            <person name="Zhang A."/>
            <person name="Wang J."/>
        </authorList>
    </citation>
    <scope>NUCLEOTIDE SEQUENCE</scope>
</reference>
<feature type="compositionally biased region" description="Basic residues" evidence="3">
    <location>
        <begin position="161"/>
        <end position="178"/>
    </location>
</feature>
<comment type="similarity">
    <text evidence="1">Belongs to the remorin family.</text>
</comment>
<dbReference type="InterPro" id="IPR005516">
    <property type="entry name" value="Remorin_C"/>
</dbReference>
<dbReference type="EMBL" id="KD208181">
    <property type="protein sequence ID" value="EMS52426.1"/>
    <property type="molecule type" value="Genomic_DNA"/>
</dbReference>
<dbReference type="OMA" id="TPRKFFA"/>
<feature type="region of interest" description="Disordered" evidence="3">
    <location>
        <begin position="1"/>
        <end position="55"/>
    </location>
</feature>
<dbReference type="PANTHER" id="PTHR31775">
    <property type="entry name" value="OS02G0117200 PROTEIN"/>
    <property type="match status" value="1"/>
</dbReference>
<organism evidence="5">
    <name type="scientific">Triticum urartu</name>
    <name type="common">Red wild einkorn</name>
    <name type="synonym">Crithodium urartu</name>
    <dbReference type="NCBI Taxonomy" id="4572"/>
    <lineage>
        <taxon>Eukaryota</taxon>
        <taxon>Viridiplantae</taxon>
        <taxon>Streptophyta</taxon>
        <taxon>Embryophyta</taxon>
        <taxon>Tracheophyta</taxon>
        <taxon>Spermatophyta</taxon>
        <taxon>Magnoliopsida</taxon>
        <taxon>Liliopsida</taxon>
        <taxon>Poales</taxon>
        <taxon>Poaceae</taxon>
        <taxon>BOP clade</taxon>
        <taxon>Pooideae</taxon>
        <taxon>Triticodae</taxon>
        <taxon>Triticeae</taxon>
        <taxon>Triticinae</taxon>
        <taxon>Triticum</taxon>
    </lineage>
</organism>
<dbReference type="STRING" id="4572.M7YZ02"/>
<dbReference type="Pfam" id="PF03763">
    <property type="entry name" value="Remorin_C"/>
    <property type="match status" value="1"/>
</dbReference>
<dbReference type="eggNOG" id="ENOG502RXGE">
    <property type="taxonomic scope" value="Eukaryota"/>
</dbReference>
<feature type="domain" description="Remorin C-terminal" evidence="4">
    <location>
        <begin position="67"/>
        <end position="171"/>
    </location>
</feature>
<proteinExistence type="inferred from homology"/>
<feature type="compositionally biased region" description="Low complexity" evidence="3">
    <location>
        <begin position="39"/>
        <end position="52"/>
    </location>
</feature>
<evidence type="ECO:0000256" key="3">
    <source>
        <dbReference type="SAM" id="MobiDB-lite"/>
    </source>
</evidence>
<protein>
    <recommendedName>
        <fullName evidence="4">Remorin C-terminal domain-containing protein</fullName>
    </recommendedName>
</protein>
<sequence>METQQEPTKAGAVVAPPGVAGEPAGSGGRVLENGPPAPTAAQQGPAAPPGSATDRDAVLAKVEMERKLSMVKAWEENHKSKADNRAEQRMSSIMSWENTKKAAVQAKLRTREEKLEKKKAEYAEKMRNRVAMIHKEAEEQRALVEARRQEEMIKCQEMAAKHRSQGTTPKKKFLGCFG</sequence>
<evidence type="ECO:0000256" key="1">
    <source>
        <dbReference type="ARBA" id="ARBA00005711"/>
    </source>
</evidence>
<feature type="coiled-coil region" evidence="2">
    <location>
        <begin position="101"/>
        <end position="154"/>
    </location>
</feature>
<name>M7YZ02_TRIUA</name>
<evidence type="ECO:0000313" key="5">
    <source>
        <dbReference type="EMBL" id="EMS52426.1"/>
    </source>
</evidence>
<keyword evidence="2" id="KW-0175">Coiled coil</keyword>
<evidence type="ECO:0000259" key="4">
    <source>
        <dbReference type="Pfam" id="PF03763"/>
    </source>
</evidence>
<dbReference type="OrthoDB" id="684343at2759"/>
<dbReference type="AlphaFoldDB" id="M7YZ02"/>
<gene>
    <name evidence="5" type="ORF">TRIUR3_02712</name>
</gene>
<accession>M7YZ02</accession>
<evidence type="ECO:0000256" key="2">
    <source>
        <dbReference type="SAM" id="Coils"/>
    </source>
</evidence>